<evidence type="ECO:0000313" key="3">
    <source>
        <dbReference type="EMBL" id="KAK2560965.1"/>
    </source>
</evidence>
<keyword evidence="2" id="KW-0472">Membrane</keyword>
<reference evidence="3" key="1">
    <citation type="journal article" date="2023" name="G3 (Bethesda)">
        <title>Whole genome assembly and annotation of the endangered Caribbean coral Acropora cervicornis.</title>
        <authorList>
            <person name="Selwyn J.D."/>
            <person name="Vollmer S.V."/>
        </authorList>
    </citation>
    <scope>NUCLEOTIDE SEQUENCE</scope>
    <source>
        <strain evidence="3">K2</strain>
    </source>
</reference>
<feature type="region of interest" description="Disordered" evidence="1">
    <location>
        <begin position="1"/>
        <end position="27"/>
    </location>
</feature>
<evidence type="ECO:0000256" key="2">
    <source>
        <dbReference type="SAM" id="Phobius"/>
    </source>
</evidence>
<keyword evidence="2" id="KW-0812">Transmembrane</keyword>
<gene>
    <name evidence="3" type="ORF">P5673_016085</name>
</gene>
<dbReference type="AlphaFoldDB" id="A0AAD9QHF5"/>
<dbReference type="EMBL" id="JARQWQ010000034">
    <property type="protein sequence ID" value="KAK2560965.1"/>
    <property type="molecule type" value="Genomic_DNA"/>
</dbReference>
<sequence>MADHVTSCCKSHQRGGMANSSQGAGVTREQDDFREKLISILHTLFFSNRVVFVMWANILLVSTWNRPRQLNKFWEICEGHGGTWISTNQTAKFSNLGF</sequence>
<organism evidence="3 4">
    <name type="scientific">Acropora cervicornis</name>
    <name type="common">Staghorn coral</name>
    <dbReference type="NCBI Taxonomy" id="6130"/>
    <lineage>
        <taxon>Eukaryota</taxon>
        <taxon>Metazoa</taxon>
        <taxon>Cnidaria</taxon>
        <taxon>Anthozoa</taxon>
        <taxon>Hexacorallia</taxon>
        <taxon>Scleractinia</taxon>
        <taxon>Astrocoeniina</taxon>
        <taxon>Acroporidae</taxon>
        <taxon>Acropora</taxon>
    </lineage>
</organism>
<name>A0AAD9QHF5_ACRCE</name>
<keyword evidence="2" id="KW-1133">Transmembrane helix</keyword>
<proteinExistence type="predicted"/>
<evidence type="ECO:0000256" key="1">
    <source>
        <dbReference type="SAM" id="MobiDB-lite"/>
    </source>
</evidence>
<evidence type="ECO:0000313" key="4">
    <source>
        <dbReference type="Proteomes" id="UP001249851"/>
    </source>
</evidence>
<dbReference type="Proteomes" id="UP001249851">
    <property type="component" value="Unassembled WGS sequence"/>
</dbReference>
<comment type="caution">
    <text evidence="3">The sequence shown here is derived from an EMBL/GenBank/DDBJ whole genome shotgun (WGS) entry which is preliminary data.</text>
</comment>
<accession>A0AAD9QHF5</accession>
<protein>
    <submittedName>
        <fullName evidence="3">Uncharacterized protein</fullName>
    </submittedName>
</protein>
<reference evidence="3" key="2">
    <citation type="journal article" date="2023" name="Science">
        <title>Genomic signatures of disease resistance in endangered staghorn corals.</title>
        <authorList>
            <person name="Vollmer S.V."/>
            <person name="Selwyn J.D."/>
            <person name="Despard B.A."/>
            <person name="Roesel C.L."/>
        </authorList>
    </citation>
    <scope>NUCLEOTIDE SEQUENCE</scope>
    <source>
        <strain evidence="3">K2</strain>
    </source>
</reference>
<keyword evidence="4" id="KW-1185">Reference proteome</keyword>
<feature type="transmembrane region" description="Helical" evidence="2">
    <location>
        <begin position="37"/>
        <end position="60"/>
    </location>
</feature>